<dbReference type="CDD" id="cd00093">
    <property type="entry name" value="HTH_XRE"/>
    <property type="match status" value="1"/>
</dbReference>
<protein>
    <submittedName>
        <fullName evidence="3">Helix-turn-helix transcriptional regulator</fullName>
    </submittedName>
</protein>
<keyword evidence="1" id="KW-0238">DNA-binding</keyword>
<dbReference type="InterPro" id="IPR010982">
    <property type="entry name" value="Lambda_DNA-bd_dom_sf"/>
</dbReference>
<dbReference type="PANTHER" id="PTHR46797:SF1">
    <property type="entry name" value="METHYLPHOSPHONATE SYNTHASE"/>
    <property type="match status" value="1"/>
</dbReference>
<dbReference type="AlphaFoldDB" id="A0ABD7CKT8"/>
<dbReference type="EMBL" id="CP069280">
    <property type="protein sequence ID" value="QRI54030.1"/>
    <property type="molecule type" value="Genomic_DNA"/>
</dbReference>
<evidence type="ECO:0000259" key="2">
    <source>
        <dbReference type="PROSITE" id="PS50943"/>
    </source>
</evidence>
<dbReference type="RefSeq" id="WP_003358015.1">
    <property type="nucleotide sequence ID" value="NZ_CP014148.1"/>
</dbReference>
<reference evidence="3 4" key="1">
    <citation type="journal article" date="2014" name="J. Infect. Dis.">
        <title>Molecular characterization of a novel botulinum neurotoxin type H gene.</title>
        <authorList>
            <person name="Dover N."/>
            <person name="Barash J.R."/>
            <person name="Hill K.K."/>
            <person name="Xie G."/>
            <person name="Arnon S.S."/>
        </authorList>
    </citation>
    <scope>NUCLEOTIDE SEQUENCE [LARGE SCALE GENOMIC DNA]</scope>
    <source>
        <strain evidence="3 4">IBCA10-7060</strain>
    </source>
</reference>
<dbReference type="GO" id="GO:0003677">
    <property type="term" value="F:DNA binding"/>
    <property type="evidence" value="ECO:0007669"/>
    <property type="project" value="UniProtKB-KW"/>
</dbReference>
<sequence length="64" mass="7241">MPIGDNIRRIAGEKNMTIYKVMKKSKVSMAYIYDLANNKQSNPSVDILKKIAKALEVSIEELLN</sequence>
<accession>A0ABD7CKT8</accession>
<dbReference type="InterPro" id="IPR001387">
    <property type="entry name" value="Cro/C1-type_HTH"/>
</dbReference>
<dbReference type="InterPro" id="IPR050807">
    <property type="entry name" value="TransReg_Diox_bact_type"/>
</dbReference>
<dbReference type="Proteomes" id="UP000663464">
    <property type="component" value="Chromosome"/>
</dbReference>
<dbReference type="Gene3D" id="1.10.260.40">
    <property type="entry name" value="lambda repressor-like DNA-binding domains"/>
    <property type="match status" value="1"/>
</dbReference>
<feature type="domain" description="HTH cro/C1-type" evidence="2">
    <location>
        <begin position="7"/>
        <end position="62"/>
    </location>
</feature>
<gene>
    <name evidence="3" type="ORF">JQS73_02600</name>
</gene>
<dbReference type="Pfam" id="PF13443">
    <property type="entry name" value="HTH_26"/>
    <property type="match status" value="1"/>
</dbReference>
<dbReference type="SMART" id="SM00530">
    <property type="entry name" value="HTH_XRE"/>
    <property type="match status" value="1"/>
</dbReference>
<evidence type="ECO:0000313" key="4">
    <source>
        <dbReference type="Proteomes" id="UP000663464"/>
    </source>
</evidence>
<organism evidence="3 4">
    <name type="scientific">Clostridium botulinum</name>
    <dbReference type="NCBI Taxonomy" id="1491"/>
    <lineage>
        <taxon>Bacteria</taxon>
        <taxon>Bacillati</taxon>
        <taxon>Bacillota</taxon>
        <taxon>Clostridia</taxon>
        <taxon>Eubacteriales</taxon>
        <taxon>Clostridiaceae</taxon>
        <taxon>Clostridium</taxon>
    </lineage>
</organism>
<evidence type="ECO:0000256" key="1">
    <source>
        <dbReference type="ARBA" id="ARBA00023125"/>
    </source>
</evidence>
<evidence type="ECO:0000313" key="3">
    <source>
        <dbReference type="EMBL" id="QRI54030.1"/>
    </source>
</evidence>
<dbReference type="SUPFAM" id="SSF47413">
    <property type="entry name" value="lambda repressor-like DNA-binding domains"/>
    <property type="match status" value="1"/>
</dbReference>
<dbReference type="PANTHER" id="PTHR46797">
    <property type="entry name" value="HTH-TYPE TRANSCRIPTIONAL REGULATOR"/>
    <property type="match status" value="1"/>
</dbReference>
<dbReference type="PROSITE" id="PS50943">
    <property type="entry name" value="HTH_CROC1"/>
    <property type="match status" value="1"/>
</dbReference>
<proteinExistence type="predicted"/>
<name>A0ABD7CKT8_CLOBO</name>